<dbReference type="Pfam" id="PF00733">
    <property type="entry name" value="Asn_synthase"/>
    <property type="match status" value="1"/>
</dbReference>
<evidence type="ECO:0000256" key="1">
    <source>
        <dbReference type="ARBA" id="ARBA00005187"/>
    </source>
</evidence>
<evidence type="ECO:0000256" key="5">
    <source>
        <dbReference type="ARBA" id="ARBA00022840"/>
    </source>
</evidence>
<evidence type="ECO:0000256" key="8">
    <source>
        <dbReference type="ARBA" id="ARBA00048741"/>
    </source>
</evidence>
<evidence type="ECO:0000256" key="6">
    <source>
        <dbReference type="ARBA" id="ARBA00022888"/>
    </source>
</evidence>
<proteinExistence type="inferred from homology"/>
<evidence type="ECO:0000256" key="2">
    <source>
        <dbReference type="ARBA" id="ARBA00005752"/>
    </source>
</evidence>
<dbReference type="RefSeq" id="WP_218471779.1">
    <property type="nucleotide sequence ID" value="NZ_BAABJN010000006.1"/>
</dbReference>
<dbReference type="PANTHER" id="PTHR43284:SF1">
    <property type="entry name" value="ASPARAGINE SYNTHETASE"/>
    <property type="match status" value="1"/>
</dbReference>
<keyword evidence="6" id="KW-0028">Amino-acid biosynthesis</keyword>
<comment type="catalytic activity">
    <reaction evidence="8">
        <text>L-aspartate + L-glutamine + ATP + H2O = L-asparagine + L-glutamate + AMP + diphosphate + H(+)</text>
        <dbReference type="Rhea" id="RHEA:12228"/>
        <dbReference type="ChEBI" id="CHEBI:15377"/>
        <dbReference type="ChEBI" id="CHEBI:15378"/>
        <dbReference type="ChEBI" id="CHEBI:29985"/>
        <dbReference type="ChEBI" id="CHEBI:29991"/>
        <dbReference type="ChEBI" id="CHEBI:30616"/>
        <dbReference type="ChEBI" id="CHEBI:33019"/>
        <dbReference type="ChEBI" id="CHEBI:58048"/>
        <dbReference type="ChEBI" id="CHEBI:58359"/>
        <dbReference type="ChEBI" id="CHEBI:456215"/>
        <dbReference type="EC" id="6.3.5.4"/>
    </reaction>
</comment>
<reference evidence="10 11" key="1">
    <citation type="submission" date="2021-07" db="EMBL/GenBank/DDBJ databases">
        <title>Whole Genome Sequence of Nocardia Iowensis.</title>
        <authorList>
            <person name="Lamm A."/>
            <person name="Collins-Fairclough A.M."/>
            <person name="Bunk B."/>
            <person name="Sproer C."/>
        </authorList>
    </citation>
    <scope>NUCLEOTIDE SEQUENCE [LARGE SCALE GENOMIC DNA]</scope>
    <source>
        <strain evidence="10 11">NRRL 5646</strain>
    </source>
</reference>
<accession>A0ABX8RR62</accession>
<evidence type="ECO:0000256" key="3">
    <source>
        <dbReference type="ARBA" id="ARBA00012737"/>
    </source>
</evidence>
<evidence type="ECO:0000259" key="9">
    <source>
        <dbReference type="PROSITE" id="PS51278"/>
    </source>
</evidence>
<dbReference type="PROSITE" id="PS51278">
    <property type="entry name" value="GATASE_TYPE_2"/>
    <property type="match status" value="1"/>
</dbReference>
<keyword evidence="4" id="KW-0547">Nucleotide-binding</keyword>
<dbReference type="GO" id="GO:0004066">
    <property type="term" value="F:asparagine synthase (glutamine-hydrolyzing) activity"/>
    <property type="evidence" value="ECO:0007669"/>
    <property type="project" value="UniProtKB-EC"/>
</dbReference>
<evidence type="ECO:0000313" key="11">
    <source>
        <dbReference type="Proteomes" id="UP000694257"/>
    </source>
</evidence>
<sequence length="612" mass="68817">MCGITGWVSFQRDFSTASSNTIDAMTATMACRGPDDSGRWIAPHAAIGHRRLAVIDLVGGTQPMTVETPEGVVAMVYSGEAYNFRELRAELRARGHRCTTESDTEVVLRAYLEWGSAFAERLNGMYAFAIWDSRTDQLVLVRDRLGIKPLYYYPTEDGVLFGSEPKAILANPLADKTIGMDGLRELFVTIARPDLAIWEGMHQVPPGALMTVGREGIRTTPYWSLRTLEHRDDRATTVRTIRELLEDIVARQLISDVPRCVLLSGGLDSSVLTALAARHLRNSGERLRSFSIEFHNQQQDFVPDEWRATLDAPYARAVAEHVGSDHRDIVLDDATLSDPAVRAAVVSARDVPAGFGDSEMSLYLLFKAIREQSTVALSGESSDELFGGYRWFAGAAEHGMHTFPWLSVLPPPFVQRTRLLDPDLTAALDLDTYLADSFADATAEVTRLAGESDLEFRMRQVSHLHLTRFVRTMLDRKDRMSMAVGLEVRVPYCDHRLVEYVYNAPWSLKSFDGREKSLLRAATADTLPRSVVERVKSHYPITKDVHYTEAIRRQASDILATQQHPVFRLYDHDAVTKAVDRPADEMIEPDRFDLEQFLDFAVWLDRYAPTFT</sequence>
<evidence type="ECO:0000313" key="10">
    <source>
        <dbReference type="EMBL" id="QXN90915.1"/>
    </source>
</evidence>
<keyword evidence="7" id="KW-0315">Glutamine amidotransferase</keyword>
<keyword evidence="5" id="KW-0067">ATP-binding</keyword>
<dbReference type="InterPro" id="IPR006426">
    <property type="entry name" value="Asn_synth_AEB"/>
</dbReference>
<dbReference type="InterPro" id="IPR017932">
    <property type="entry name" value="GATase_2_dom"/>
</dbReference>
<evidence type="ECO:0000256" key="4">
    <source>
        <dbReference type="ARBA" id="ARBA00022741"/>
    </source>
</evidence>
<protein>
    <recommendedName>
        <fullName evidence="3">asparagine synthase (glutamine-hydrolyzing)</fullName>
        <ecNumber evidence="3">6.3.5.4</ecNumber>
    </recommendedName>
</protein>
<keyword evidence="6" id="KW-0061">Asparagine biosynthesis</keyword>
<dbReference type="InterPro" id="IPR033738">
    <property type="entry name" value="AsnB_N"/>
</dbReference>
<dbReference type="EC" id="6.3.5.4" evidence="3"/>
<evidence type="ECO:0000256" key="7">
    <source>
        <dbReference type="ARBA" id="ARBA00022962"/>
    </source>
</evidence>
<dbReference type="Proteomes" id="UP000694257">
    <property type="component" value="Chromosome"/>
</dbReference>
<keyword evidence="10" id="KW-0436">Ligase</keyword>
<name>A0ABX8RR62_NOCIO</name>
<dbReference type="InterPro" id="IPR051786">
    <property type="entry name" value="ASN_synthetase/amidase"/>
</dbReference>
<organism evidence="10 11">
    <name type="scientific">Nocardia iowensis</name>
    <dbReference type="NCBI Taxonomy" id="204891"/>
    <lineage>
        <taxon>Bacteria</taxon>
        <taxon>Bacillati</taxon>
        <taxon>Actinomycetota</taxon>
        <taxon>Actinomycetes</taxon>
        <taxon>Mycobacteriales</taxon>
        <taxon>Nocardiaceae</taxon>
        <taxon>Nocardia</taxon>
    </lineage>
</organism>
<dbReference type="NCBIfam" id="TIGR01536">
    <property type="entry name" value="asn_synth_AEB"/>
    <property type="match status" value="1"/>
</dbReference>
<dbReference type="CDD" id="cd00712">
    <property type="entry name" value="AsnB"/>
    <property type="match status" value="1"/>
</dbReference>
<dbReference type="PIRSF" id="PIRSF001589">
    <property type="entry name" value="Asn_synthetase_glu-h"/>
    <property type="match status" value="1"/>
</dbReference>
<gene>
    <name evidence="10" type="primary">asnB</name>
    <name evidence="10" type="ORF">KV110_37070</name>
</gene>
<dbReference type="Pfam" id="PF13537">
    <property type="entry name" value="GATase_7"/>
    <property type="match status" value="1"/>
</dbReference>
<keyword evidence="11" id="KW-1185">Reference proteome</keyword>
<comment type="pathway">
    <text evidence="1">Amino-acid biosynthesis; L-asparagine biosynthesis; L-asparagine from L-aspartate (L-Gln route): step 1/1.</text>
</comment>
<feature type="domain" description="Glutamine amidotransferase type-2" evidence="9">
    <location>
        <begin position="2"/>
        <end position="215"/>
    </location>
</feature>
<dbReference type="CDD" id="cd01991">
    <property type="entry name" value="Asn_synthase_B_C"/>
    <property type="match status" value="1"/>
</dbReference>
<dbReference type="EMBL" id="CP078145">
    <property type="protein sequence ID" value="QXN90915.1"/>
    <property type="molecule type" value="Genomic_DNA"/>
</dbReference>
<comment type="similarity">
    <text evidence="2">Belongs to the asparagine synthetase family.</text>
</comment>
<dbReference type="PANTHER" id="PTHR43284">
    <property type="entry name" value="ASPARAGINE SYNTHETASE (GLUTAMINE-HYDROLYZING)"/>
    <property type="match status" value="1"/>
</dbReference>
<dbReference type="InterPro" id="IPR001962">
    <property type="entry name" value="Asn_synthase"/>
</dbReference>